<evidence type="ECO:0000256" key="3">
    <source>
        <dbReference type="ARBA" id="ARBA00022701"/>
    </source>
</evidence>
<dbReference type="Gene3D" id="1.20.120.1900">
    <property type="entry name" value="Gamma-tubulin complex, C-terminal domain"/>
    <property type="match status" value="1"/>
</dbReference>
<dbReference type="Pfam" id="PF17681">
    <property type="entry name" value="GCP_N_terminal"/>
    <property type="match status" value="1"/>
</dbReference>
<keyword evidence="4 5" id="KW-0206">Cytoskeleton</keyword>
<organism evidence="9 10">
    <name type="scientific">Niveomyces insectorum RCEF 264</name>
    <dbReference type="NCBI Taxonomy" id="1081102"/>
    <lineage>
        <taxon>Eukaryota</taxon>
        <taxon>Fungi</taxon>
        <taxon>Dikarya</taxon>
        <taxon>Ascomycota</taxon>
        <taxon>Pezizomycotina</taxon>
        <taxon>Sordariomycetes</taxon>
        <taxon>Hypocreomycetidae</taxon>
        <taxon>Hypocreales</taxon>
        <taxon>Cordycipitaceae</taxon>
        <taxon>Niveomyces</taxon>
    </lineage>
</organism>
<evidence type="ECO:0000313" key="10">
    <source>
        <dbReference type="Proteomes" id="UP000076874"/>
    </source>
</evidence>
<dbReference type="GO" id="GO:0031122">
    <property type="term" value="P:cytoplasmic microtubule organization"/>
    <property type="evidence" value="ECO:0007669"/>
    <property type="project" value="TreeGrafter"/>
</dbReference>
<comment type="subcellular location">
    <subcellularLocation>
        <location evidence="5">Cytoplasm</location>
        <location evidence="5">Cytoskeleton</location>
        <location evidence="5">Microtubule organizing center</location>
    </subcellularLocation>
</comment>
<dbReference type="GO" id="GO:0043015">
    <property type="term" value="F:gamma-tubulin binding"/>
    <property type="evidence" value="ECO:0007669"/>
    <property type="project" value="InterPro"/>
</dbReference>
<dbReference type="InterPro" id="IPR042241">
    <property type="entry name" value="GCP_C_sf"/>
</dbReference>
<dbReference type="STRING" id="1081102.A0A167MVX0"/>
<feature type="domain" description="Gamma tubulin complex component C-terminal" evidence="7">
    <location>
        <begin position="641"/>
        <end position="1057"/>
    </location>
</feature>
<evidence type="ECO:0000313" key="9">
    <source>
        <dbReference type="EMBL" id="OAA54816.1"/>
    </source>
</evidence>
<evidence type="ECO:0000256" key="6">
    <source>
        <dbReference type="SAM" id="MobiDB-lite"/>
    </source>
</evidence>
<proteinExistence type="inferred from homology"/>
<keyword evidence="3 5" id="KW-0493">Microtubule</keyword>
<dbReference type="GO" id="GO:0005816">
    <property type="term" value="C:spindle pole body"/>
    <property type="evidence" value="ECO:0007669"/>
    <property type="project" value="UniProtKB-ARBA"/>
</dbReference>
<dbReference type="GO" id="GO:0005874">
    <property type="term" value="C:microtubule"/>
    <property type="evidence" value="ECO:0007669"/>
    <property type="project" value="UniProtKB-KW"/>
</dbReference>
<dbReference type="GO" id="GO:0000922">
    <property type="term" value="C:spindle pole"/>
    <property type="evidence" value="ECO:0007669"/>
    <property type="project" value="InterPro"/>
</dbReference>
<dbReference type="GO" id="GO:0051321">
    <property type="term" value="P:meiotic cell cycle"/>
    <property type="evidence" value="ECO:0007669"/>
    <property type="project" value="TreeGrafter"/>
</dbReference>
<evidence type="ECO:0000259" key="7">
    <source>
        <dbReference type="Pfam" id="PF04130"/>
    </source>
</evidence>
<reference evidence="9 10" key="1">
    <citation type="journal article" date="2016" name="Genome Biol. Evol.">
        <title>Divergent and convergent evolution of fungal pathogenicity.</title>
        <authorList>
            <person name="Shang Y."/>
            <person name="Xiao G."/>
            <person name="Zheng P."/>
            <person name="Cen K."/>
            <person name="Zhan S."/>
            <person name="Wang C."/>
        </authorList>
    </citation>
    <scope>NUCLEOTIDE SEQUENCE [LARGE SCALE GENOMIC DNA]</scope>
    <source>
        <strain evidence="9 10">RCEF 264</strain>
    </source>
</reference>
<dbReference type="AlphaFoldDB" id="A0A167MVX0"/>
<accession>A0A167MVX0</accession>
<dbReference type="Proteomes" id="UP000076874">
    <property type="component" value="Unassembled WGS sequence"/>
</dbReference>
<dbReference type="GO" id="GO:0000930">
    <property type="term" value="C:gamma-tubulin complex"/>
    <property type="evidence" value="ECO:0007669"/>
    <property type="project" value="TreeGrafter"/>
</dbReference>
<name>A0A167MVX0_9HYPO</name>
<dbReference type="GO" id="GO:0051011">
    <property type="term" value="F:microtubule minus-end binding"/>
    <property type="evidence" value="ECO:0007669"/>
    <property type="project" value="TreeGrafter"/>
</dbReference>
<dbReference type="GO" id="GO:0051225">
    <property type="term" value="P:spindle assembly"/>
    <property type="evidence" value="ECO:0007669"/>
    <property type="project" value="TreeGrafter"/>
</dbReference>
<dbReference type="InterPro" id="IPR041470">
    <property type="entry name" value="GCP_N"/>
</dbReference>
<evidence type="ECO:0000259" key="8">
    <source>
        <dbReference type="Pfam" id="PF17681"/>
    </source>
</evidence>
<dbReference type="Pfam" id="PF04130">
    <property type="entry name" value="GCP_C_terminal"/>
    <property type="match status" value="1"/>
</dbReference>
<dbReference type="PANTHER" id="PTHR19302">
    <property type="entry name" value="GAMMA TUBULIN COMPLEX PROTEIN"/>
    <property type="match status" value="1"/>
</dbReference>
<dbReference type="PANTHER" id="PTHR19302:SF70">
    <property type="entry name" value="GAMMA-TUBULIN COMPLEX COMPONENT 6"/>
    <property type="match status" value="1"/>
</dbReference>
<dbReference type="GO" id="GO:0000278">
    <property type="term" value="P:mitotic cell cycle"/>
    <property type="evidence" value="ECO:0007669"/>
    <property type="project" value="TreeGrafter"/>
</dbReference>
<feature type="domain" description="Gamma tubulin complex component protein N-terminal" evidence="8">
    <location>
        <begin position="195"/>
        <end position="636"/>
    </location>
</feature>
<dbReference type="InterPro" id="IPR040457">
    <property type="entry name" value="GCP_C"/>
</dbReference>
<comment type="similarity">
    <text evidence="1 5">Belongs to the TUBGCP family.</text>
</comment>
<feature type="region of interest" description="Disordered" evidence="6">
    <location>
        <begin position="78"/>
        <end position="100"/>
    </location>
</feature>
<keyword evidence="10" id="KW-1185">Reference proteome</keyword>
<evidence type="ECO:0000256" key="1">
    <source>
        <dbReference type="ARBA" id="ARBA00010337"/>
    </source>
</evidence>
<evidence type="ECO:0000256" key="5">
    <source>
        <dbReference type="RuleBase" id="RU363050"/>
    </source>
</evidence>
<dbReference type="InterPro" id="IPR007259">
    <property type="entry name" value="GCP"/>
</dbReference>
<protein>
    <recommendedName>
        <fullName evidence="5">Spindle pole body component</fullName>
    </recommendedName>
</protein>
<keyword evidence="2 5" id="KW-0963">Cytoplasm</keyword>
<evidence type="ECO:0000256" key="2">
    <source>
        <dbReference type="ARBA" id="ARBA00022490"/>
    </source>
</evidence>
<dbReference type="OrthoDB" id="775571at2759"/>
<dbReference type="GO" id="GO:0007020">
    <property type="term" value="P:microtubule nucleation"/>
    <property type="evidence" value="ECO:0007669"/>
    <property type="project" value="InterPro"/>
</dbReference>
<dbReference type="EMBL" id="AZHD01000022">
    <property type="protein sequence ID" value="OAA54816.1"/>
    <property type="molecule type" value="Genomic_DNA"/>
</dbReference>
<feature type="region of interest" description="Disordered" evidence="6">
    <location>
        <begin position="951"/>
        <end position="980"/>
    </location>
</feature>
<evidence type="ECO:0000256" key="4">
    <source>
        <dbReference type="ARBA" id="ARBA00023212"/>
    </source>
</evidence>
<gene>
    <name evidence="9" type="ORF">SPI_08687</name>
</gene>
<comment type="caution">
    <text evidence="9">The sequence shown here is derived from an EMBL/GenBank/DDBJ whole genome shotgun (WGS) entry which is preliminary data.</text>
</comment>
<feature type="compositionally biased region" description="Polar residues" evidence="6">
    <location>
        <begin position="79"/>
        <end position="93"/>
    </location>
</feature>
<sequence>MSNSDTADLFAIPDFWRLPSWQQEPQPADEKEDAFFHLEIDGDGHGPLALFLGKDGHALSKNDEDGAFFKIPAPLLGQLSPQTDTQESSSSIGKETVGTDELPAQPVVSFDVDDFWLFPDENRAAPPPPPKYMTWAAFEHADVPHSTPLFATEQGPDLVDALVAADGNPLHLAAPPTPANTAHDVLEARGYCGCLLALALGRSSVLFTWDDTKRRFRLALGGARISGYTADILRSFETACLDCGNDSRFLRAFVDHTYAGATQTNTPSQVALARGVDQLLVTLQSELGARGQKTQSLLQLQALVQPVASLVQYVRGLVTKLSRVAATTAPTVARDEQFLTMLFQEAQAMEYSAVFMRDVVKHLLQLVSEPWLGFVREWIGLDPKSKFTLWSGELQSKRFVRVGDRVWVDELGMELAELDYFLDETKMPAFVPDEMAKSLFETGRNLRFLWTNHPEHPLSNPATFALPNPPRLRWHFDWESVCALQNEAAAYEQALSRALTVGCQTSIRPIPPAGEFPLQSERESRSVSQPTSGLDFDWRLPSVGFQFFGKDENQIEQGIQASIARLNGPVPHRVDEDGLAAVLRRQLFKDGNGDAEETAAFADFTPHWSLLPLLSFGPIISTQARLVNRECMKLLFSAHGLREHLQLQRQFQLLGNGMFCSRLSHALFDPDLAGAGQQNASGVELSSGGLGLRLADRKLDNWPPASSELRLALMGVLAESYSQNAKTEHNGAQPAVKHELPGGLSFSVRDLSWEEMDKCMDPDSLEALDFLRLSYKPPSALLSVITPAVLDNYDRVFKLLLRVLRMHYVVNQLMRDDGATVPHRRGTASARSSGSAVYVAARFRIEARHFVANLMAYFLDTGVGVPWQTFDAWLDHVQAGLSEETMADRGEPRWATSPEGLRARHDQMLDEILQALLLRKRQQPLFQLLQGIFGLVLAFAKSTREYARAVSRAGRTNGSVADDDDDNSNNNNNDNDDNEYRAARRLYRDTTKKLYASFRKKVAAFLAVCRGLSEKEADSRVRKDLQQQQQQHQLQIQGSDNHALSRLLLMLDYNGFYTTSSR</sequence>